<keyword evidence="7 9" id="KW-0040">ANK repeat</keyword>
<comment type="caution">
    <text evidence="18">The sequence shown here is derived from an EMBL/GenBank/DDBJ whole genome shotgun (WGS) entry which is preliminary data.</text>
</comment>
<evidence type="ECO:0000259" key="17">
    <source>
        <dbReference type="PROSITE" id="PS51977"/>
    </source>
</evidence>
<reference evidence="18 19" key="1">
    <citation type="submission" date="2024-02" db="EMBL/GenBank/DDBJ databases">
        <authorList>
            <person name="Chen Y."/>
            <person name="Shah S."/>
            <person name="Dougan E. K."/>
            <person name="Thang M."/>
            <person name="Chan C."/>
        </authorList>
    </citation>
    <scope>NUCLEOTIDE SEQUENCE [LARGE SCALE GENOMIC DNA]</scope>
</reference>
<evidence type="ECO:0000256" key="3">
    <source>
        <dbReference type="ARBA" id="ARBA00022679"/>
    </source>
</evidence>
<dbReference type="SUPFAM" id="SSF48403">
    <property type="entry name" value="Ankyrin repeat"/>
    <property type="match status" value="6"/>
</dbReference>
<keyword evidence="10" id="KW-0238">DNA-binding</keyword>
<evidence type="ECO:0000256" key="13">
    <source>
        <dbReference type="SAM" id="MobiDB-lite"/>
    </source>
</evidence>
<feature type="region of interest" description="Disordered" evidence="13">
    <location>
        <begin position="2706"/>
        <end position="2725"/>
    </location>
</feature>
<dbReference type="PROSITE" id="PS51060">
    <property type="entry name" value="PARP_ALPHA_HD"/>
    <property type="match status" value="1"/>
</dbReference>
<sequence length="3888" mass="421654">MASSGEIATMPDVEMAGESQTLDITKASLRRLSSKAPPSTTYLAHVEWTEEERKERGKLLSKVSRTLPDAPKAARSSWLIFCNDYCAKKKDGVYMEILGEAGKAWAALDAAERASYDELASAEKEKIEAESEEFKQTDAYKNLALEVDKFLLVNRARQHMDKDELSWKQFQAQRKVVLPKGEAAMSKSEAKAEANCINRIALKLAAAARKKSTGDALPVPPKSAYALYSSEIMSKEMKESTEKKGAGYLKALLKRVAEGWGSLNEEQKSGYKATAAEDSERHATEFKAFKESEAYQGFVKKAAELYKESKADQKPGEAPKPIAQLIKAAEAKAREKAKAEKKRSSMQMKLVSCVKGGEGGRPKAPVSAFMLFCSAKREKVAEEVAQSTESAKKGEDEEDEAPEEPEEPEDDVDEDEDEDEDDEDGGKKSKKGKKGKKAKKGGSKGGMAAMAAIVKKLGAMWASAQAEEKATFEAEAAKQKENYAAAMKAWYESDSYKSFAAEVDEWQQTEEAKTTKKPGKSFRAWRRKKLQGKRLAQRQADRERAKAEKMAAKLKAKAEKGGKPGKKAKAGEPEEPVVLPELLQKDPFWDTCLDSPEATLTSADVMLGDRVALAAAKQGGAKGLEALKWLQRQPEKASSFFRKSSADCQETALHHAFLHQDLEMIQILAKEANRRNNGDYVRGSIKDGIMTFELKPGAQIWFWPPNGQKMNYRTGPSEQDGFVHAKDKTTPALSPGDLVRVRELRGSWIRTDEGWVPLNNGGSQNFVHSDPALWVNRVALAPPELQPVSTGFARGRAFRAKKLRKVKLSRGGAEGNQAFVKDMEDEDNYNQPRMRLDQAMQWAIRRGMDFKTLAACCEIFSQNQPSDFLGAAVQCGRWQLAGDLISHMGVGDLYGLNQQHRVALLQAPSEAELADCVKRKASITKKAVDNFEIMPIHCACINPACGKTILEMMLAPLGPAAEDLCKDSEQRTLVHYAAVCESEQPLEVLLTTGFSPHRASNQGITPLMCACLANRPKNVARLLSAKADPLARANERTSFHWSVQNGCFEALDALVKHMATLAAEMPPPVKGKKGGKKPKPSWQLATSSSQRNALHDACAVGRLDMAMMLLEDAPGALHKCDKQGRSPLTFAVMNGHTLLASHLIHRRALVEQNDSSGNSPLHYALAYGWGEMAKLLVDCGHDPDMQNKWRNSPVDVSLLKGHAGLASWYVSECPIQPNNLDEKGRTLLSRACANLENQIWRNLLKALVEKRGADVNLPDGQGDLPICLAALACSREAKNEELNASLKILCAAKADVGRRAEKGQFQGQSAISIALKGSNSTLLRMMLESGAGVASHGRGETLLHAMPERLIRTGFWKKEEEVTAENIFKTISSCVAKESLKMMAQTMEFHGLAPLHSAVLHFNQAITTLRNARQSKEGEMKQLQKQRDAAQQKQQSTVVSQIRHTMEAKQPDLQQAIHTETAAREDFQKCVRWLFENCDADLQLPVGPLEKPWKDPTKPNQPSEPPALNSKLVPVAPAPKKEDVLERSVPAFENTTYFKYQPALGMTTPLMFLVKSGDSQSITWFMDELAKRGLLEQALGSSTLFGSSPLSIAIQMDIHLDEALLTRLASPKAAAVRRYDGKTCLHLAASSWGMTGWKVKAIRRENFKDDRAVAFEVTLKAAKAAGCLDAVDAKGWTALCCALATSGPNVTKMLEPLPNGFLGGDFAEKDAHIACAEAEMFKAFAQIEEDLKKKGVTPALGVSGASAERKVLVVEGMGKHVKWGFDELGAYVNGLKHPDAEAAGIKHGMRLAKVGDQSMAGMQKAQIMDAWKNLQGSTAVLTFEEAGTATASPAPEPAATPAPAAGAFGFGGGGLGAPAPGAFGAPAPGGFGAPAPGAFGAPAPGGFGAPAFAPAFRAPAGGGFGGAFGAKQPGPGFGAPGFGLAFGAQPAGLMAVKKAGVKAAGGFGAGGGFGGFGAPASFGTPAESQQQVPEVVQEIKAPAMVNSADACYYSPDAAGMYSSFSCHLTQGRWYFELQHVHIQDGKIGVALCKDPMRAPEVTWISDTRPWKEDCSIGVALDCDAGTARLVMNHVWGKETTIPRTDAASTLIPVLCGQGACALSFSKSQTAPESKSLPFQSMREAVCKAVGTSRLVHALLEAGAKPMVHGKDRPHTVHLATKAEDAQSLRLLSRSKADLNVTDPVSGRSALHISTSKGCLGVVIALLSSRSDVNFPDPVEGHGHLGAALYGQQRAHPRLALHTAVENGSDAMVGQLVQARADVGVPIETRQVVTNKMWLPVPPEPAAEPNGAKPADPFRKNGTRVGIEASLALELLRSLKIKEEDLEAALLHVTKRAKQVAGVDADSDACEAGILCMFCGTVESLPNEADKSLFAIGGGDFAPLLQKPEKKLQLLVSRDKLMYYQAVETIKITYAQPLQKAAARNATAMVKVLLNASADTAVADTKDGRQAMHHAVEHLNEFMVHLLLEKRPPLDTPDSTANKATPLFYAVHAATSNKPHGSPIMDDLLQAKANIDKACCVGGHMALHVAAGCRHLQVLQQLLDQRASPCSVDPSKRTPLHWAVNSASASEPSFNAERLLLNARADVNALDIQHRTPLHYAFVKKERQLDSSAADPVETVTSMCAIEGVQVDVADEFGATPLLCAARRGATISSLYLAKRGASLQSRDHVGNDALGIALASGHDQYGITLLSQGAGDVERPMRHLRRVSASDETSQKRQKIEPGPPLSLFRESTSRQWLGLSYLLLDHGYPFHGAIQDALELGEFRLVLTLLSKINPSENHVLQRLDPMQRNLLHALAGFGKTLAPEATAIADELLKRGLAPLALDVDQRLPLHDAAMNAHRDLCRWLIRQDQAQCARKDVEGQVPVHTICTRQWLQSHSEADHLAFLDMVLPLHTAAAQMPFKYAHGAQLEIESCKISGRDVKELGPNPEVNVPLVNVAAKAFQKSVARLLEAGSDPNMKDGRNATSLCGALQSSTGSKLEVVRLLLFHSADANERDGKGNTPLHYAVLSDQWPVELIMELARASASFTEAPSRDGGSLVLDALSRPQDVLVKVLKLGASPNQGLDAKGRAPILVAVDKRMTFAISALLSAAANPTAVDSSGRSALSAAIQMSSWNTAEALLKAGASPEKGCDMEGHKPLLAATISGNAALVRHLLQAKADTSKAGEDKLGRSALSIAVLANRKDVVDELLNAKADPGQKDKKMRNSLHHCIQPKPHLSHECTRHLAAMLRTPKGLEAAQTPDNQGLTPVSLAVKQGSGRMAAVLAAAGLQVHMDISELKAPSNAKPDLDADARKELERVEATVKRTPIPVHKAYGMTGENKVFAEKEGEEYDALLFKVDLKRDEMRFYHLQLVYETNKDLYVLFTRWGEIGETGMFQRTPAANKEEGMKDFCKVFKEARWPNVWDATGAVFEKKPNKYQLLKRRRATARSEEIVQPFSLGVNAKSALPRMLWRTIDSICDPSNILQAVKSMGIKTQSMPFGSLSRATLDEAKTLLGNIKAAIEELKALKSARSMKTGFAKAEEVLEASKQRNEIREKILELSSRYYELVPRGAGTTEVARPIENDQALAKEFEALLNLTEASAGLRTLLAAQHQRKKENPLDYCKRSMGVAFEQVNQETDEFKALMDYMRDTSSGSPPRVVKPGEIPEPGQKRKNGFCGSRSGNDTVTAIYRISREGEAERFKDLGNRRLLWHGSRSSNFISILSQGLRVAPPEAPVQGYMFGKGIYFADVFSKSRAYCADGGSQASYMLLCDVSLGNMYPRHGGEYMEEPRAGTNSTWGVGSNHPDWENALYEPGGAQVPGPMKSHSGGGLGHSEFIVYDPAQVRMRYLVEFNNFESPTEKYEREKAEAEARGESHPAKKLRAEEPEEPEEDEDEDVGSDEDSDVS</sequence>
<dbReference type="SUPFAM" id="SSF47095">
    <property type="entry name" value="HMG-box"/>
    <property type="match status" value="3"/>
</dbReference>
<feature type="compositionally biased region" description="Acidic residues" evidence="13">
    <location>
        <begin position="396"/>
        <end position="424"/>
    </location>
</feature>
<dbReference type="PROSITE" id="PS51977">
    <property type="entry name" value="WGR"/>
    <property type="match status" value="1"/>
</dbReference>
<keyword evidence="4" id="KW-0548">Nucleotidyltransferase</keyword>
<dbReference type="InterPro" id="IPR004102">
    <property type="entry name" value="Poly(ADP-ribose)pol_reg_dom"/>
</dbReference>
<keyword evidence="3 11" id="KW-0808">Transferase</keyword>
<dbReference type="Pfam" id="PF02877">
    <property type="entry name" value="PARP_reg"/>
    <property type="match status" value="1"/>
</dbReference>
<evidence type="ECO:0000256" key="6">
    <source>
        <dbReference type="ARBA" id="ARBA00023027"/>
    </source>
</evidence>
<dbReference type="Pfam" id="PF00505">
    <property type="entry name" value="HMG_box"/>
    <property type="match status" value="2"/>
</dbReference>
<keyword evidence="8 10" id="KW-0539">Nucleus</keyword>
<comment type="subcellular location">
    <subcellularLocation>
        <location evidence="1">Nucleus</location>
    </subcellularLocation>
</comment>
<feature type="repeat" description="ANK" evidence="9">
    <location>
        <begin position="2185"/>
        <end position="2217"/>
    </location>
</feature>
<feature type="region of interest" description="Disordered" evidence="13">
    <location>
        <begin position="1489"/>
        <end position="1515"/>
    </location>
</feature>
<feature type="compositionally biased region" description="Basic and acidic residues" evidence="13">
    <location>
        <begin position="539"/>
        <end position="562"/>
    </location>
</feature>
<dbReference type="PROSITE" id="PS51059">
    <property type="entry name" value="PARP_CATALYTIC"/>
    <property type="match status" value="1"/>
</dbReference>
<evidence type="ECO:0000256" key="12">
    <source>
        <dbReference type="SAM" id="Coils"/>
    </source>
</evidence>
<evidence type="ECO:0000256" key="4">
    <source>
        <dbReference type="ARBA" id="ARBA00022695"/>
    </source>
</evidence>
<dbReference type="InterPro" id="IPR036616">
    <property type="entry name" value="Poly(ADP-ribose)pol_reg_dom_sf"/>
</dbReference>
<proteinExistence type="predicted"/>
<dbReference type="PROSITE" id="PS50297">
    <property type="entry name" value="ANK_REP_REGION"/>
    <property type="match status" value="2"/>
</dbReference>
<dbReference type="InterPro" id="IPR002110">
    <property type="entry name" value="Ankyrin_rpt"/>
</dbReference>
<evidence type="ECO:0000256" key="2">
    <source>
        <dbReference type="ARBA" id="ARBA00022676"/>
    </source>
</evidence>
<dbReference type="PANTHER" id="PTHR24198">
    <property type="entry name" value="ANKYRIN REPEAT AND PROTEIN KINASE DOMAIN-CONTAINING PROTEIN"/>
    <property type="match status" value="1"/>
</dbReference>
<feature type="region of interest" description="Disordered" evidence="13">
    <location>
        <begin position="530"/>
        <end position="573"/>
    </location>
</feature>
<dbReference type="InterPro" id="IPR008893">
    <property type="entry name" value="WGR_domain"/>
</dbReference>
<keyword evidence="5" id="KW-0677">Repeat</keyword>
<dbReference type="Gene3D" id="1.25.40.20">
    <property type="entry name" value="Ankyrin repeat-containing domain"/>
    <property type="match status" value="9"/>
</dbReference>
<feature type="repeat" description="ANK" evidence="9">
    <location>
        <begin position="3135"/>
        <end position="3167"/>
    </location>
</feature>
<dbReference type="Pfam" id="PF12796">
    <property type="entry name" value="Ank_2"/>
    <property type="match status" value="6"/>
</dbReference>
<feature type="coiled-coil region" evidence="12">
    <location>
        <begin position="322"/>
        <end position="349"/>
    </location>
</feature>
<feature type="region of interest" description="Disordered" evidence="13">
    <location>
        <begin position="1065"/>
        <end position="1088"/>
    </location>
</feature>
<evidence type="ECO:0000256" key="5">
    <source>
        <dbReference type="ARBA" id="ARBA00022737"/>
    </source>
</evidence>
<feature type="domain" description="HMG box" evidence="14">
    <location>
        <begin position="218"/>
        <end position="290"/>
    </location>
</feature>
<dbReference type="SMART" id="SM00773">
    <property type="entry name" value="WGR"/>
    <property type="match status" value="1"/>
</dbReference>
<gene>
    <name evidence="18" type="ORF">SCF082_LOCUS30489</name>
</gene>
<feature type="region of interest" description="Disordered" evidence="13">
    <location>
        <begin position="1415"/>
        <end position="1434"/>
    </location>
</feature>
<name>A0ABP0MZ74_9DINO</name>
<keyword evidence="6 11" id="KW-0520">NAD</keyword>
<dbReference type="InterPro" id="IPR036930">
    <property type="entry name" value="WGR_dom_sf"/>
</dbReference>
<dbReference type="SUPFAM" id="SSF47587">
    <property type="entry name" value="Domain of poly(ADP-ribose) polymerase"/>
    <property type="match status" value="1"/>
</dbReference>
<dbReference type="CDD" id="cd07997">
    <property type="entry name" value="WGR_PARP"/>
    <property type="match status" value="1"/>
</dbReference>
<evidence type="ECO:0000313" key="19">
    <source>
        <dbReference type="Proteomes" id="UP001642464"/>
    </source>
</evidence>
<feature type="domain" description="PARP catalytic" evidence="15">
    <location>
        <begin position="3600"/>
        <end position="3843"/>
    </location>
</feature>
<feature type="region of interest" description="Disordered" evidence="13">
    <location>
        <begin position="3632"/>
        <end position="3662"/>
    </location>
</feature>
<evidence type="ECO:0000313" key="18">
    <source>
        <dbReference type="EMBL" id="CAK9056616.1"/>
    </source>
</evidence>
<feature type="repeat" description="ANK" evidence="9">
    <location>
        <begin position="2554"/>
        <end position="2591"/>
    </location>
</feature>
<evidence type="ECO:0000256" key="9">
    <source>
        <dbReference type="PROSITE-ProRule" id="PRU00023"/>
    </source>
</evidence>
<dbReference type="InterPro" id="IPR012317">
    <property type="entry name" value="Poly(ADP-ribose)pol_cat_dom"/>
</dbReference>
<keyword evidence="19" id="KW-1185">Reference proteome</keyword>
<dbReference type="SMART" id="SM00248">
    <property type="entry name" value="ANK"/>
    <property type="match status" value="28"/>
</dbReference>
<dbReference type="InterPro" id="IPR009071">
    <property type="entry name" value="HMG_box_dom"/>
</dbReference>
<dbReference type="EC" id="2.4.2.-" evidence="11"/>
<dbReference type="SUPFAM" id="SSF56399">
    <property type="entry name" value="ADP-ribosylation"/>
    <property type="match status" value="1"/>
</dbReference>
<accession>A0ABP0MZ74</accession>
<feature type="repeat" description="ANK" evidence="9">
    <location>
        <begin position="1156"/>
        <end position="1188"/>
    </location>
</feature>
<dbReference type="PROSITE" id="PS50088">
    <property type="entry name" value="ANK_REPEAT"/>
    <property type="match status" value="6"/>
</dbReference>
<feature type="region of interest" description="Disordered" evidence="13">
    <location>
        <begin position="380"/>
        <end position="447"/>
    </location>
</feature>
<feature type="domain" description="WGR" evidence="17">
    <location>
        <begin position="3320"/>
        <end position="3419"/>
    </location>
</feature>
<dbReference type="Proteomes" id="UP001642464">
    <property type="component" value="Unassembled WGS sequence"/>
</dbReference>
<feature type="compositionally biased region" description="Basic and acidic residues" evidence="13">
    <location>
        <begin position="1415"/>
        <end position="1430"/>
    </location>
</feature>
<feature type="region of interest" description="Disordered" evidence="13">
    <location>
        <begin position="3839"/>
        <end position="3888"/>
    </location>
</feature>
<feature type="domain" description="HMG box" evidence="14">
    <location>
        <begin position="362"/>
        <end position="491"/>
    </location>
</feature>
<dbReference type="Pfam" id="PF00644">
    <property type="entry name" value="PARP"/>
    <property type="match status" value="1"/>
</dbReference>
<feature type="DNA-binding region" description="HMG box" evidence="10">
    <location>
        <begin position="362"/>
        <end position="491"/>
    </location>
</feature>
<feature type="compositionally biased region" description="Basic and acidic residues" evidence="13">
    <location>
        <begin position="3840"/>
        <end position="3866"/>
    </location>
</feature>
<evidence type="ECO:0000256" key="8">
    <source>
        <dbReference type="ARBA" id="ARBA00023242"/>
    </source>
</evidence>
<feature type="compositionally biased region" description="Basic residues" evidence="13">
    <location>
        <begin position="428"/>
        <end position="442"/>
    </location>
</feature>
<feature type="domain" description="HMG box" evidence="14">
    <location>
        <begin position="71"/>
        <end position="135"/>
    </location>
</feature>
<evidence type="ECO:0000256" key="11">
    <source>
        <dbReference type="RuleBase" id="RU362114"/>
    </source>
</evidence>
<evidence type="ECO:0000256" key="7">
    <source>
        <dbReference type="ARBA" id="ARBA00023043"/>
    </source>
</evidence>
<dbReference type="InterPro" id="IPR036770">
    <property type="entry name" value="Ankyrin_rpt-contain_sf"/>
</dbReference>
<feature type="compositionally biased region" description="Basic residues" evidence="13">
    <location>
        <begin position="1070"/>
        <end position="1079"/>
    </location>
</feature>
<feature type="DNA-binding region" description="HMG box" evidence="10">
    <location>
        <begin position="71"/>
        <end position="135"/>
    </location>
</feature>
<evidence type="ECO:0000259" key="16">
    <source>
        <dbReference type="PROSITE" id="PS51060"/>
    </source>
</evidence>
<dbReference type="PROSITE" id="PS50118">
    <property type="entry name" value="HMG_BOX_2"/>
    <property type="match status" value="3"/>
</dbReference>
<dbReference type="PANTHER" id="PTHR24198:SF165">
    <property type="entry name" value="ANKYRIN REPEAT-CONTAINING PROTEIN-RELATED"/>
    <property type="match status" value="1"/>
</dbReference>
<dbReference type="Gene3D" id="3.90.228.10">
    <property type="match status" value="1"/>
</dbReference>
<dbReference type="Gene3D" id="1.20.142.10">
    <property type="entry name" value="Poly(ADP-ribose) polymerase, regulatory domain"/>
    <property type="match status" value="1"/>
</dbReference>
<dbReference type="Pfam" id="PF05406">
    <property type="entry name" value="WGR"/>
    <property type="match status" value="1"/>
</dbReference>
<feature type="repeat" description="ANK" evidence="9">
    <location>
        <begin position="1123"/>
        <end position="1155"/>
    </location>
</feature>
<evidence type="ECO:0000256" key="1">
    <source>
        <dbReference type="ARBA" id="ARBA00004123"/>
    </source>
</evidence>
<feature type="domain" description="PARP alpha-helical" evidence="16">
    <location>
        <begin position="3445"/>
        <end position="3590"/>
    </location>
</feature>
<feature type="compositionally biased region" description="Acidic residues" evidence="13">
    <location>
        <begin position="3867"/>
        <end position="3888"/>
    </location>
</feature>
<dbReference type="InterPro" id="IPR036910">
    <property type="entry name" value="HMG_box_dom_sf"/>
</dbReference>
<keyword evidence="12" id="KW-0175">Coiled coil</keyword>
<keyword evidence="2 11" id="KW-0328">Glycosyltransferase</keyword>
<dbReference type="SMART" id="SM00398">
    <property type="entry name" value="HMG"/>
    <property type="match status" value="3"/>
</dbReference>
<evidence type="ECO:0000256" key="10">
    <source>
        <dbReference type="PROSITE-ProRule" id="PRU00267"/>
    </source>
</evidence>
<feature type="coiled-coil region" evidence="12">
    <location>
        <begin position="3489"/>
        <end position="3545"/>
    </location>
</feature>
<feature type="region of interest" description="Disordered" evidence="13">
    <location>
        <begin position="2279"/>
        <end position="2299"/>
    </location>
</feature>
<dbReference type="SUPFAM" id="SSF142921">
    <property type="entry name" value="WGR domain-like"/>
    <property type="match status" value="1"/>
</dbReference>
<organism evidence="18 19">
    <name type="scientific">Durusdinium trenchii</name>
    <dbReference type="NCBI Taxonomy" id="1381693"/>
    <lineage>
        <taxon>Eukaryota</taxon>
        <taxon>Sar</taxon>
        <taxon>Alveolata</taxon>
        <taxon>Dinophyceae</taxon>
        <taxon>Suessiales</taxon>
        <taxon>Symbiodiniaceae</taxon>
        <taxon>Durusdinium</taxon>
    </lineage>
</organism>
<feature type="DNA-binding region" description="HMG box" evidence="10">
    <location>
        <begin position="218"/>
        <end position="290"/>
    </location>
</feature>
<dbReference type="CDD" id="cd01437">
    <property type="entry name" value="parp_like"/>
    <property type="match status" value="1"/>
</dbReference>
<feature type="repeat" description="ANK" evidence="9">
    <location>
        <begin position="3170"/>
        <end position="3202"/>
    </location>
</feature>
<evidence type="ECO:0000259" key="14">
    <source>
        <dbReference type="PROSITE" id="PS50118"/>
    </source>
</evidence>
<evidence type="ECO:0000259" key="15">
    <source>
        <dbReference type="PROSITE" id="PS51059"/>
    </source>
</evidence>
<protein>
    <recommendedName>
        <fullName evidence="11">Poly [ADP-ribose] polymerase</fullName>
        <shortName evidence="11">PARP</shortName>
        <ecNumber evidence="11">2.4.2.-</ecNumber>
    </recommendedName>
</protein>
<dbReference type="EMBL" id="CAXAMM010025202">
    <property type="protein sequence ID" value="CAK9056616.1"/>
    <property type="molecule type" value="Genomic_DNA"/>
</dbReference>
<dbReference type="Gene3D" id="1.10.30.10">
    <property type="entry name" value="High mobility group box domain"/>
    <property type="match status" value="3"/>
</dbReference>